<keyword evidence="1" id="KW-1133">Transmembrane helix</keyword>
<feature type="transmembrane region" description="Helical" evidence="1">
    <location>
        <begin position="331"/>
        <end position="351"/>
    </location>
</feature>
<dbReference type="Pfam" id="PF07556">
    <property type="entry name" value="DUF1538"/>
    <property type="match status" value="2"/>
</dbReference>
<feature type="transmembrane region" description="Helical" evidence="1">
    <location>
        <begin position="79"/>
        <end position="96"/>
    </location>
</feature>
<dbReference type="AlphaFoldDB" id="A0A6G7K9T5"/>
<dbReference type="Proteomes" id="UP000501451">
    <property type="component" value="Chromosome"/>
</dbReference>
<feature type="transmembrane region" description="Helical" evidence="1">
    <location>
        <begin position="12"/>
        <end position="30"/>
    </location>
</feature>
<organism evidence="2 3">
    <name type="scientific">Jeotgalibaca arthritidis</name>
    <dbReference type="NCBI Taxonomy" id="1868794"/>
    <lineage>
        <taxon>Bacteria</taxon>
        <taxon>Bacillati</taxon>
        <taxon>Bacillota</taxon>
        <taxon>Bacilli</taxon>
        <taxon>Lactobacillales</taxon>
        <taxon>Carnobacteriaceae</taxon>
        <taxon>Jeotgalibaca</taxon>
    </lineage>
</organism>
<name>A0A6G7K9T5_9LACT</name>
<feature type="transmembrane region" description="Helical" evidence="1">
    <location>
        <begin position="293"/>
        <end position="311"/>
    </location>
</feature>
<keyword evidence="1" id="KW-0472">Membrane</keyword>
<dbReference type="InterPro" id="IPR011435">
    <property type="entry name" value="UmpAB"/>
</dbReference>
<feature type="transmembrane region" description="Helical" evidence="1">
    <location>
        <begin position="116"/>
        <end position="139"/>
    </location>
</feature>
<feature type="transmembrane region" description="Helical" evidence="1">
    <location>
        <begin position="399"/>
        <end position="417"/>
    </location>
</feature>
<feature type="transmembrane region" description="Helical" evidence="1">
    <location>
        <begin position="264"/>
        <end position="281"/>
    </location>
</feature>
<gene>
    <name evidence="2" type="ORF">G7057_05885</name>
</gene>
<feature type="transmembrane region" description="Helical" evidence="1">
    <location>
        <begin position="209"/>
        <end position="229"/>
    </location>
</feature>
<evidence type="ECO:0000256" key="1">
    <source>
        <dbReference type="SAM" id="Phobius"/>
    </source>
</evidence>
<feature type="transmembrane region" description="Helical" evidence="1">
    <location>
        <begin position="36"/>
        <end position="58"/>
    </location>
</feature>
<keyword evidence="1" id="KW-0812">Transmembrane</keyword>
<reference evidence="2 3" key="1">
    <citation type="journal article" date="2017" name="Int. J. Syst. Evol. Microbiol.">
        <title>Jeotgalibaca porci sp. nov. and Jeotgalibaca arthritidis sp. nov., isolated from pigs, and emended description of the genus Jeotgalibaca.</title>
        <authorList>
            <person name="Zamora L."/>
            <person name="Perez-Sancho M."/>
            <person name="Dominguez L."/>
            <person name="Fernandez-Garayzabal J.F."/>
            <person name="Vela A.I."/>
        </authorList>
    </citation>
    <scope>NUCLEOTIDE SEQUENCE [LARGE SCALE GENOMIC DNA]</scope>
    <source>
        <strain evidence="2 3">CECT 9157</strain>
    </source>
</reference>
<protein>
    <submittedName>
        <fullName evidence="2">DUF1538 domain-containing protein</fullName>
    </submittedName>
</protein>
<feature type="transmembrane region" description="Helical" evidence="1">
    <location>
        <begin position="462"/>
        <end position="483"/>
    </location>
</feature>
<feature type="transmembrane region" description="Helical" evidence="1">
    <location>
        <begin position="424"/>
        <end position="442"/>
    </location>
</feature>
<evidence type="ECO:0000313" key="3">
    <source>
        <dbReference type="Proteomes" id="UP000501451"/>
    </source>
</evidence>
<feature type="transmembrane region" description="Helical" evidence="1">
    <location>
        <begin position="151"/>
        <end position="172"/>
    </location>
</feature>
<accession>A0A6G7K9T5</accession>
<evidence type="ECO:0000313" key="2">
    <source>
        <dbReference type="EMBL" id="QII82024.1"/>
    </source>
</evidence>
<feature type="transmembrane region" description="Helical" evidence="1">
    <location>
        <begin position="178"/>
        <end position="197"/>
    </location>
</feature>
<dbReference type="EMBL" id="CP049740">
    <property type="protein sequence ID" value="QII82024.1"/>
    <property type="molecule type" value="Genomic_DNA"/>
</dbReference>
<keyword evidence="3" id="KW-1185">Reference proteome</keyword>
<dbReference type="RefSeq" id="WP_166162009.1">
    <property type="nucleotide sequence ID" value="NZ_CP049740.1"/>
</dbReference>
<proteinExistence type="predicted"/>
<dbReference type="KEGG" id="jar:G7057_05885"/>
<feature type="transmembrane region" description="Helical" evidence="1">
    <location>
        <begin position="372"/>
        <end position="393"/>
    </location>
</feature>
<sequence>MNALTEKFREIAIGVLPIVGTVLLLHFFVTPLEGVILGRFLLGSALILIGMPLFLLGVDISISPIGEDMSHSLIQTNKMKIVVLGSFLFGFIISVAEPDLHILAKQVSVVTNHLIPQMLLVIVVSLGIGLLIALGMYRILKRIPLNRFMTIIYGLIFILALFSSGDFLAIAFDASGSTTGSVTVPFMLAMAAGASAITRSGSQEDSDSFGLLGIASSGAIVGVLLMGIIGGKGELTGALPLDEVASVSVISAFTQMIPSTAMESLLSLLPVLALFLIINAISLKKKKRELQRIAVGLFYTVVGLILFLTGVNAGFMDASRRLGFLLAENHSAFFVILVGAVFGVLTIPAEPSVYILNKQIERETTGAIKSRTVMISLCIGVGAAVGLSILRIMVPALQLWHILLPGMIIAIVLSYFVPDIFVGIAYDSGGVAAGTMTATFILPYTQGIAESYPMANVLTDGFGVIALVAITPIITVQLLGWIYRLRTKNDHKKTEGEVYE</sequence>